<accession>A0A0P1P470</accession>
<evidence type="ECO:0000256" key="1">
    <source>
        <dbReference type="ARBA" id="ARBA00004651"/>
    </source>
</evidence>
<accession>A0A0P1LZI9</accession>
<feature type="transmembrane region" description="Helical" evidence="7">
    <location>
        <begin position="90"/>
        <end position="111"/>
    </location>
</feature>
<evidence type="ECO:0000256" key="2">
    <source>
        <dbReference type="ARBA" id="ARBA00006386"/>
    </source>
</evidence>
<evidence type="ECO:0000313" key="10">
    <source>
        <dbReference type="Proteomes" id="UP000182011"/>
    </source>
</evidence>
<dbReference type="EMBL" id="FAOP01000015">
    <property type="protein sequence ID" value="CUU09239.1"/>
    <property type="molecule type" value="Genomic_DNA"/>
</dbReference>
<keyword evidence="6 7" id="KW-0472">Membrane</keyword>
<accession>A0A0P1MKK1</accession>
<accession>A0A0P1LFB0</accession>
<name>A0A0P1MDC0_9BACT</name>
<keyword evidence="5 7" id="KW-1133">Transmembrane helix</keyword>
<keyword evidence="3" id="KW-1003">Cell membrane</keyword>
<dbReference type="InterPro" id="IPR005524">
    <property type="entry name" value="DUF318"/>
</dbReference>
<comment type="similarity">
    <text evidence="2">Belongs to the UPF0718 family.</text>
</comment>
<dbReference type="Pfam" id="PF03773">
    <property type="entry name" value="ArsP_1"/>
    <property type="match status" value="1"/>
</dbReference>
<accession>A0A0P1L8D2</accession>
<reference evidence="9" key="2">
    <citation type="submission" date="2015-11" db="EMBL/GenBank/DDBJ databases">
        <authorList>
            <person name="Zhang Y."/>
            <person name="Guo Z."/>
        </authorList>
    </citation>
    <scope>NUCLEOTIDE SEQUENCE [LARGE SCALE GENOMIC DNA]</scope>
    <source>
        <strain evidence="9">JGI-4</strain>
    </source>
</reference>
<dbReference type="PANTHER" id="PTHR43299:SF1">
    <property type="entry name" value="UPF0718 PROTEIN YRAQ"/>
    <property type="match status" value="1"/>
</dbReference>
<evidence type="ECO:0008006" key="12">
    <source>
        <dbReference type="Google" id="ProtNLM"/>
    </source>
</evidence>
<evidence type="ECO:0000256" key="3">
    <source>
        <dbReference type="ARBA" id="ARBA00022475"/>
    </source>
</evidence>
<keyword evidence="4 7" id="KW-0812">Transmembrane</keyword>
<accession>A0A0P1LJ74</accession>
<feature type="transmembrane region" description="Helical" evidence="7">
    <location>
        <begin position="59"/>
        <end position="84"/>
    </location>
</feature>
<dbReference type="AlphaFoldDB" id="A0A0P1MDC0"/>
<comment type="subcellular location">
    <subcellularLocation>
        <location evidence="1">Cell membrane</location>
        <topology evidence="1">Multi-pass membrane protein</topology>
    </subcellularLocation>
</comment>
<evidence type="ECO:0000256" key="4">
    <source>
        <dbReference type="ARBA" id="ARBA00022692"/>
    </source>
</evidence>
<organism evidence="9 10">
    <name type="scientific">Candidatus Kryptonium thompsonii</name>
    <dbReference type="NCBI Taxonomy" id="1633631"/>
    <lineage>
        <taxon>Bacteria</taxon>
        <taxon>Pseudomonadati</taxon>
        <taxon>Candidatus Kryptoniota</taxon>
        <taxon>Candidatus Kryptonium</taxon>
    </lineage>
</organism>
<evidence type="ECO:0000313" key="8">
    <source>
        <dbReference type="EMBL" id="CUS87686.1"/>
    </source>
</evidence>
<feature type="transmembrane region" description="Helical" evidence="7">
    <location>
        <begin position="298"/>
        <end position="320"/>
    </location>
</feature>
<evidence type="ECO:0000313" key="11">
    <source>
        <dbReference type="Proteomes" id="UP000182200"/>
    </source>
</evidence>
<dbReference type="PANTHER" id="PTHR43299">
    <property type="entry name" value="UPF0718 PROTEIN YRAQ"/>
    <property type="match status" value="1"/>
</dbReference>
<sequence>MILEILKAGLLALEDYVGKHILTCLVPAFLLAGAIVSFINRSLIIKYLGSSASKHKAFFLSSISAIFLAACSCTIIPVASGLYYGGASVGAAFIVLWVAPAANILSLIYTGNILGSQLLISRIVSAFIMAWAVGYVMNSFFRVKDKFEFSEAMESPGEKIIQRDELILIFLILLSLLAPNYLGAGRTYLQKVLIWLILTLIMVLYAVFKISKEKTKAWLFETWFFVRLIFPFLLVGVFIVGVIGSLIPKIWVERWLGGNSLSSSFFATMLGAVSYFATLTEAPFVDTLMKMGMGKGPALALLLTGPGISLPNWIVVARVFGIKKALVYVPLIILLGTFTGWFFGNFIF</sequence>
<evidence type="ECO:0000256" key="7">
    <source>
        <dbReference type="SAM" id="Phobius"/>
    </source>
</evidence>
<feature type="transmembrane region" description="Helical" evidence="7">
    <location>
        <begin position="166"/>
        <end position="185"/>
    </location>
</feature>
<feature type="transmembrane region" description="Helical" evidence="7">
    <location>
        <begin position="327"/>
        <end position="347"/>
    </location>
</feature>
<evidence type="ECO:0000256" key="5">
    <source>
        <dbReference type="ARBA" id="ARBA00022989"/>
    </source>
</evidence>
<accession>A0A0P1MDC0</accession>
<accession>A0A0P1M438</accession>
<feature type="transmembrane region" description="Helical" evidence="7">
    <location>
        <begin position="259"/>
        <end position="278"/>
    </location>
</feature>
<evidence type="ECO:0000313" key="9">
    <source>
        <dbReference type="EMBL" id="CUU09239.1"/>
    </source>
</evidence>
<accession>A0A0S4NCX9</accession>
<dbReference type="Proteomes" id="UP000182200">
    <property type="component" value="Unassembled WGS sequence"/>
</dbReference>
<dbReference type="STRING" id="1633631.GCA_001442925_02304"/>
<dbReference type="EMBL" id="CZVI01000013">
    <property type="protein sequence ID" value="CUS87686.1"/>
    <property type="molecule type" value="Genomic_DNA"/>
</dbReference>
<reference evidence="10 11" key="1">
    <citation type="submission" date="2015-11" db="EMBL/GenBank/DDBJ databases">
        <authorList>
            <person name="Varghese N."/>
        </authorList>
    </citation>
    <scope>NUCLEOTIDE SEQUENCE [LARGE SCALE GENOMIC DNA]</scope>
    <source>
        <strain evidence="8 11">JGI-8</strain>
    </source>
</reference>
<proteinExistence type="inferred from homology"/>
<accession>A0A0P1MXT4</accession>
<dbReference type="RefSeq" id="WP_176693880.1">
    <property type="nucleotide sequence ID" value="NZ_CZVI01000013.1"/>
</dbReference>
<feature type="transmembrane region" description="Helical" evidence="7">
    <location>
        <begin position="192"/>
        <end position="208"/>
    </location>
</feature>
<evidence type="ECO:0000256" key="6">
    <source>
        <dbReference type="ARBA" id="ARBA00023136"/>
    </source>
</evidence>
<dbReference type="Proteomes" id="UP000182011">
    <property type="component" value="Unassembled WGS sequence"/>
</dbReference>
<feature type="transmembrane region" description="Helical" evidence="7">
    <location>
        <begin position="20"/>
        <end position="39"/>
    </location>
</feature>
<keyword evidence="11" id="KW-1185">Reference proteome</keyword>
<gene>
    <name evidence="9" type="ORF">JGI4_02315</name>
    <name evidence="8" type="ORF">JGI8_01128</name>
</gene>
<protein>
    <recommendedName>
        <fullName evidence="12">Permease</fullName>
    </recommendedName>
</protein>
<dbReference type="GO" id="GO:0005886">
    <property type="term" value="C:plasma membrane"/>
    <property type="evidence" value="ECO:0007669"/>
    <property type="project" value="UniProtKB-SubCell"/>
</dbReference>
<feature type="transmembrane region" description="Helical" evidence="7">
    <location>
        <begin position="123"/>
        <end position="141"/>
    </location>
</feature>
<feature type="transmembrane region" description="Helical" evidence="7">
    <location>
        <begin position="228"/>
        <end position="247"/>
    </location>
</feature>